<proteinExistence type="predicted"/>
<organism evidence="1 2">
    <name type="scientific">Trifolium medium</name>
    <dbReference type="NCBI Taxonomy" id="97028"/>
    <lineage>
        <taxon>Eukaryota</taxon>
        <taxon>Viridiplantae</taxon>
        <taxon>Streptophyta</taxon>
        <taxon>Embryophyta</taxon>
        <taxon>Tracheophyta</taxon>
        <taxon>Spermatophyta</taxon>
        <taxon>Magnoliopsida</taxon>
        <taxon>eudicotyledons</taxon>
        <taxon>Gunneridae</taxon>
        <taxon>Pentapetalae</taxon>
        <taxon>rosids</taxon>
        <taxon>fabids</taxon>
        <taxon>Fabales</taxon>
        <taxon>Fabaceae</taxon>
        <taxon>Papilionoideae</taxon>
        <taxon>50 kb inversion clade</taxon>
        <taxon>NPAAA clade</taxon>
        <taxon>Hologalegina</taxon>
        <taxon>IRL clade</taxon>
        <taxon>Trifolieae</taxon>
        <taxon>Trifolium</taxon>
    </lineage>
</organism>
<sequence>MRAKASLEQVFLYVVGCIDLHDFLVEPIDEVSERFIFTLKDGLQGCHRLRMSSRG</sequence>
<accession>A0A392U833</accession>
<evidence type="ECO:0000313" key="1">
    <source>
        <dbReference type="EMBL" id="MCI68546.1"/>
    </source>
</evidence>
<dbReference type="EMBL" id="LXQA010738530">
    <property type="protein sequence ID" value="MCI68546.1"/>
    <property type="molecule type" value="Genomic_DNA"/>
</dbReference>
<protein>
    <submittedName>
        <fullName evidence="1">Uncharacterized protein</fullName>
    </submittedName>
</protein>
<dbReference type="AlphaFoldDB" id="A0A392U833"/>
<keyword evidence="2" id="KW-1185">Reference proteome</keyword>
<name>A0A392U833_9FABA</name>
<feature type="non-terminal residue" evidence="1">
    <location>
        <position position="55"/>
    </location>
</feature>
<comment type="caution">
    <text evidence="1">The sequence shown here is derived from an EMBL/GenBank/DDBJ whole genome shotgun (WGS) entry which is preliminary data.</text>
</comment>
<dbReference type="Proteomes" id="UP000265520">
    <property type="component" value="Unassembled WGS sequence"/>
</dbReference>
<evidence type="ECO:0000313" key="2">
    <source>
        <dbReference type="Proteomes" id="UP000265520"/>
    </source>
</evidence>
<reference evidence="1 2" key="1">
    <citation type="journal article" date="2018" name="Front. Plant Sci.">
        <title>Red Clover (Trifolium pratense) and Zigzag Clover (T. medium) - A Picture of Genomic Similarities and Differences.</title>
        <authorList>
            <person name="Dluhosova J."/>
            <person name="Istvanek J."/>
            <person name="Nedelnik J."/>
            <person name="Repkova J."/>
        </authorList>
    </citation>
    <scope>NUCLEOTIDE SEQUENCE [LARGE SCALE GENOMIC DNA]</scope>
    <source>
        <strain evidence="2">cv. 10/8</strain>
        <tissue evidence="1">Leaf</tissue>
    </source>
</reference>